<gene>
    <name evidence="1" type="ORF">QBC33DRAFT_598619</name>
</gene>
<dbReference type="EMBL" id="MU839028">
    <property type="protein sequence ID" value="KAK1763394.1"/>
    <property type="molecule type" value="Genomic_DNA"/>
</dbReference>
<dbReference type="Proteomes" id="UP001244011">
    <property type="component" value="Unassembled WGS sequence"/>
</dbReference>
<dbReference type="InterPro" id="IPR050275">
    <property type="entry name" value="PGM_Phosphatase"/>
</dbReference>
<dbReference type="RefSeq" id="XP_060279607.1">
    <property type="nucleotide sequence ID" value="XM_060431989.1"/>
</dbReference>
<protein>
    <recommendedName>
        <fullName evidence="3">Phosphoglycerate mutase</fullName>
    </recommendedName>
</protein>
<name>A0AAJ0FIK3_9PEZI</name>
<dbReference type="SUPFAM" id="SSF53254">
    <property type="entry name" value="Phosphoglycerate mutase-like"/>
    <property type="match status" value="1"/>
</dbReference>
<proteinExistence type="predicted"/>
<dbReference type="Gene3D" id="3.40.50.1240">
    <property type="entry name" value="Phosphoglycerate mutase-like"/>
    <property type="match status" value="1"/>
</dbReference>
<evidence type="ECO:0008006" key="3">
    <source>
        <dbReference type="Google" id="ProtNLM"/>
    </source>
</evidence>
<organism evidence="1 2">
    <name type="scientific">Phialemonium atrogriseum</name>
    <dbReference type="NCBI Taxonomy" id="1093897"/>
    <lineage>
        <taxon>Eukaryota</taxon>
        <taxon>Fungi</taxon>
        <taxon>Dikarya</taxon>
        <taxon>Ascomycota</taxon>
        <taxon>Pezizomycotina</taxon>
        <taxon>Sordariomycetes</taxon>
        <taxon>Sordariomycetidae</taxon>
        <taxon>Cephalothecales</taxon>
        <taxon>Cephalothecaceae</taxon>
        <taxon>Phialemonium</taxon>
    </lineage>
</organism>
<dbReference type="GO" id="GO:0005737">
    <property type="term" value="C:cytoplasm"/>
    <property type="evidence" value="ECO:0007669"/>
    <property type="project" value="TreeGrafter"/>
</dbReference>
<dbReference type="PANTHER" id="PTHR48100:SF1">
    <property type="entry name" value="HISTIDINE PHOSPHATASE FAMILY PROTEIN-RELATED"/>
    <property type="match status" value="1"/>
</dbReference>
<dbReference type="GO" id="GO:0016791">
    <property type="term" value="F:phosphatase activity"/>
    <property type="evidence" value="ECO:0007669"/>
    <property type="project" value="TreeGrafter"/>
</dbReference>
<accession>A0AAJ0FIK3</accession>
<dbReference type="AlphaFoldDB" id="A0AAJ0FIK3"/>
<dbReference type="PANTHER" id="PTHR48100">
    <property type="entry name" value="BROAD-SPECIFICITY PHOSPHATASE YOR283W-RELATED"/>
    <property type="match status" value="1"/>
</dbReference>
<comment type="caution">
    <text evidence="1">The sequence shown here is derived from an EMBL/GenBank/DDBJ whole genome shotgun (WGS) entry which is preliminary data.</text>
</comment>
<sequence>MCRFKFSYVPGYFVDSVEAAKACPSSKLITQPNLGLLRRTYDFEESAPGELPWARFRNHVDALNRNSSPGESYKLLYLVRHGLSVHNIVMAKVGSDSWNNHWSHLEGDGEVTWVDARLTKDGISLAQNVGNLWTTKLVYSPVMTEHERSLQPLVKELLRERLTGHTCDKRSTRLWIAENYPGYVIGEDFEEADPLWMADQFETNDEHVARKQRLLEGIFVNDDSPIVSLTTHSYAISAILEAVEAPHFRVSEGAIVPLFVKATKVEGED</sequence>
<evidence type="ECO:0000313" key="1">
    <source>
        <dbReference type="EMBL" id="KAK1763394.1"/>
    </source>
</evidence>
<keyword evidence="2" id="KW-1185">Reference proteome</keyword>
<dbReference type="GeneID" id="85315176"/>
<dbReference type="InterPro" id="IPR029033">
    <property type="entry name" value="His_PPase_superfam"/>
</dbReference>
<evidence type="ECO:0000313" key="2">
    <source>
        <dbReference type="Proteomes" id="UP001244011"/>
    </source>
</evidence>
<reference evidence="1" key="1">
    <citation type="submission" date="2023-06" db="EMBL/GenBank/DDBJ databases">
        <title>Genome-scale phylogeny and comparative genomics of the fungal order Sordariales.</title>
        <authorList>
            <consortium name="Lawrence Berkeley National Laboratory"/>
            <person name="Hensen N."/>
            <person name="Bonometti L."/>
            <person name="Westerberg I."/>
            <person name="Brannstrom I.O."/>
            <person name="Guillou S."/>
            <person name="Cros-Aarteil S."/>
            <person name="Calhoun S."/>
            <person name="Haridas S."/>
            <person name="Kuo A."/>
            <person name="Mondo S."/>
            <person name="Pangilinan J."/>
            <person name="Riley R."/>
            <person name="Labutti K."/>
            <person name="Andreopoulos B."/>
            <person name="Lipzen A."/>
            <person name="Chen C."/>
            <person name="Yanf M."/>
            <person name="Daum C."/>
            <person name="Ng V."/>
            <person name="Clum A."/>
            <person name="Steindorff A."/>
            <person name="Ohm R."/>
            <person name="Martin F."/>
            <person name="Silar P."/>
            <person name="Natvig D."/>
            <person name="Lalanne C."/>
            <person name="Gautier V."/>
            <person name="Ament-Velasquez S.L."/>
            <person name="Kruys A."/>
            <person name="Hutchinson M.I."/>
            <person name="Powell A.J."/>
            <person name="Barry K."/>
            <person name="Miller A.N."/>
            <person name="Grigoriev I.V."/>
            <person name="Debuchy R."/>
            <person name="Gladieux P."/>
            <person name="Thoren M.H."/>
            <person name="Johannesson H."/>
        </authorList>
    </citation>
    <scope>NUCLEOTIDE SEQUENCE</scope>
    <source>
        <strain evidence="1">8032-3</strain>
    </source>
</reference>